<gene>
    <name evidence="1" type="ORF">PHYSODRAFT_288581</name>
</gene>
<accession>G5A5Q2</accession>
<dbReference type="InParanoid" id="G5A5Q2"/>
<evidence type="ECO:0000313" key="1">
    <source>
        <dbReference type="EMBL" id="EGZ08657.1"/>
    </source>
</evidence>
<sequence>MVYTFIPQVSPPPTQVPQFQVYTDEQVAASPDGRADHFCGRRCSLRNSPRLQVVESLKRGPVESKRSLRGTDDEERGATELAKKLKAWASKTNLGREVREWARKRSEAKAVNHLRLAKVLADNDADFKILYRNKLMPQEFYEANGFNRGD</sequence>
<evidence type="ECO:0008006" key="3">
    <source>
        <dbReference type="Google" id="ProtNLM"/>
    </source>
</evidence>
<protein>
    <recommendedName>
        <fullName evidence="3">RxLR effector protein</fullName>
    </recommendedName>
</protein>
<organism evidence="1 2">
    <name type="scientific">Phytophthora sojae (strain P6497)</name>
    <name type="common">Soybean stem and root rot agent</name>
    <name type="synonym">Phytophthora megasperma f. sp. glycines</name>
    <dbReference type="NCBI Taxonomy" id="1094619"/>
    <lineage>
        <taxon>Eukaryota</taxon>
        <taxon>Sar</taxon>
        <taxon>Stramenopiles</taxon>
        <taxon>Oomycota</taxon>
        <taxon>Peronosporomycetes</taxon>
        <taxon>Peronosporales</taxon>
        <taxon>Peronosporaceae</taxon>
        <taxon>Phytophthora</taxon>
    </lineage>
</organism>
<dbReference type="AlphaFoldDB" id="G5A5Q2"/>
<dbReference type="KEGG" id="psoj:PHYSODRAFT_288581"/>
<name>G5A5Q2_PHYSP</name>
<proteinExistence type="predicted"/>
<keyword evidence="2" id="KW-1185">Reference proteome</keyword>
<dbReference type="RefSeq" id="XP_009535290.1">
    <property type="nucleotide sequence ID" value="XM_009536995.1"/>
</dbReference>
<dbReference type="Proteomes" id="UP000002640">
    <property type="component" value="Unassembled WGS sequence"/>
</dbReference>
<reference evidence="1 2" key="1">
    <citation type="journal article" date="2006" name="Science">
        <title>Phytophthora genome sequences uncover evolutionary origins and mechanisms of pathogenesis.</title>
        <authorList>
            <person name="Tyler B.M."/>
            <person name="Tripathy S."/>
            <person name="Zhang X."/>
            <person name="Dehal P."/>
            <person name="Jiang R.H."/>
            <person name="Aerts A."/>
            <person name="Arredondo F.D."/>
            <person name="Baxter L."/>
            <person name="Bensasson D."/>
            <person name="Beynon J.L."/>
            <person name="Chapman J."/>
            <person name="Damasceno C.M."/>
            <person name="Dorrance A.E."/>
            <person name="Dou D."/>
            <person name="Dickerman A.W."/>
            <person name="Dubchak I.L."/>
            <person name="Garbelotto M."/>
            <person name="Gijzen M."/>
            <person name="Gordon S.G."/>
            <person name="Govers F."/>
            <person name="Grunwald N.J."/>
            <person name="Huang W."/>
            <person name="Ivors K.L."/>
            <person name="Jones R.W."/>
            <person name="Kamoun S."/>
            <person name="Krampis K."/>
            <person name="Lamour K.H."/>
            <person name="Lee M.K."/>
            <person name="McDonald W.H."/>
            <person name="Medina M."/>
            <person name="Meijer H.J."/>
            <person name="Nordberg E.K."/>
            <person name="Maclean D.J."/>
            <person name="Ospina-Giraldo M.D."/>
            <person name="Morris P.F."/>
            <person name="Phuntumart V."/>
            <person name="Putnam N.H."/>
            <person name="Rash S."/>
            <person name="Rose J.K."/>
            <person name="Sakihama Y."/>
            <person name="Salamov A.A."/>
            <person name="Savidor A."/>
            <person name="Scheuring C.F."/>
            <person name="Smith B.M."/>
            <person name="Sobral B.W."/>
            <person name="Terry A."/>
            <person name="Torto-Alalibo T.A."/>
            <person name="Win J."/>
            <person name="Xu Z."/>
            <person name="Zhang H."/>
            <person name="Grigoriev I.V."/>
            <person name="Rokhsar D.S."/>
            <person name="Boore J.L."/>
        </authorList>
    </citation>
    <scope>NUCLEOTIDE SEQUENCE [LARGE SCALE GENOMIC DNA]</scope>
    <source>
        <strain evidence="1 2">P6497</strain>
    </source>
</reference>
<evidence type="ECO:0000313" key="2">
    <source>
        <dbReference type="Proteomes" id="UP000002640"/>
    </source>
</evidence>
<dbReference type="EMBL" id="JH159160">
    <property type="protein sequence ID" value="EGZ08657.1"/>
    <property type="molecule type" value="Genomic_DNA"/>
</dbReference>
<dbReference type="GeneID" id="20640642"/>